<gene>
    <name evidence="1" type="ORF">ABDK96_15670</name>
</gene>
<dbReference type="Pfam" id="PF19827">
    <property type="entry name" value="DUF6308"/>
    <property type="match status" value="1"/>
</dbReference>
<dbReference type="Proteomes" id="UP001484097">
    <property type="component" value="Unassembled WGS sequence"/>
</dbReference>
<reference evidence="1 2" key="1">
    <citation type="submission" date="2024-05" db="EMBL/GenBank/DDBJ databases">
        <authorList>
            <person name="Yi C."/>
        </authorList>
    </citation>
    <scope>NUCLEOTIDE SEQUENCE [LARGE SCALE GENOMIC DNA]</scope>
    <source>
        <strain evidence="1 2">XS13</strain>
    </source>
</reference>
<organism evidence="1 2">
    <name type="scientific">Citricoccus nitrophenolicus</name>
    <dbReference type="NCBI Taxonomy" id="863575"/>
    <lineage>
        <taxon>Bacteria</taxon>
        <taxon>Bacillati</taxon>
        <taxon>Actinomycetota</taxon>
        <taxon>Actinomycetes</taxon>
        <taxon>Micrococcales</taxon>
        <taxon>Micrococcaceae</taxon>
        <taxon>Citricoccus</taxon>
    </lineage>
</organism>
<protein>
    <submittedName>
        <fullName evidence="1">DUF6308 family protein</fullName>
    </submittedName>
</protein>
<dbReference type="RefSeq" id="WP_347921819.1">
    <property type="nucleotide sequence ID" value="NZ_JBDXMX010000009.1"/>
</dbReference>
<comment type="caution">
    <text evidence="1">The sequence shown here is derived from an EMBL/GenBank/DDBJ whole genome shotgun (WGS) entry which is preliminary data.</text>
</comment>
<dbReference type="InterPro" id="IPR046275">
    <property type="entry name" value="DUF6308"/>
</dbReference>
<evidence type="ECO:0000313" key="2">
    <source>
        <dbReference type="Proteomes" id="UP001484097"/>
    </source>
</evidence>
<evidence type="ECO:0000313" key="1">
    <source>
        <dbReference type="EMBL" id="MEO9249123.1"/>
    </source>
</evidence>
<keyword evidence="2" id="KW-1185">Reference proteome</keyword>
<accession>A0ABV0ILT4</accession>
<dbReference type="EMBL" id="JBDXMX010000009">
    <property type="protein sequence ID" value="MEO9249123.1"/>
    <property type="molecule type" value="Genomic_DNA"/>
</dbReference>
<name>A0ABV0ILT4_9MICC</name>
<proteinExistence type="predicted"/>
<sequence length="217" mass="24574">MATTAAFTVAGTEYTLDQALDRFASYPRKTPARFDYPPPGDHGTITPEEIRRTRYVSSRISHVEGDYFITRAADAPWVPTGADLADADPEVRGGLFNNMSSLYWHFAGTAPRGISFAKVSKVLHLKFPAMFPLLDSRLWKAYRADARAHAARHPELRQSQLRWIAVREDLLTARSSGAIEGLRDALARYEHHEPAVQQRVRDMTRLTDLRLLDILVW</sequence>